<dbReference type="EMBL" id="CAJPIZ010045941">
    <property type="protein sequence ID" value="CAG2122278.1"/>
    <property type="molecule type" value="Genomic_DNA"/>
</dbReference>
<protein>
    <submittedName>
        <fullName evidence="2">Uncharacterized protein</fullName>
    </submittedName>
</protein>
<evidence type="ECO:0000313" key="2">
    <source>
        <dbReference type="EMBL" id="CAD7649064.1"/>
    </source>
</evidence>
<feature type="compositionally biased region" description="Polar residues" evidence="1">
    <location>
        <begin position="1"/>
        <end position="13"/>
    </location>
</feature>
<dbReference type="AlphaFoldDB" id="A0A7R9LW62"/>
<reference evidence="2" key="1">
    <citation type="submission" date="2020-11" db="EMBL/GenBank/DDBJ databases">
        <authorList>
            <person name="Tran Van P."/>
        </authorList>
    </citation>
    <scope>NUCLEOTIDE SEQUENCE</scope>
</reference>
<evidence type="ECO:0000256" key="1">
    <source>
        <dbReference type="SAM" id="MobiDB-lite"/>
    </source>
</evidence>
<feature type="region of interest" description="Disordered" evidence="1">
    <location>
        <begin position="1"/>
        <end position="33"/>
    </location>
</feature>
<evidence type="ECO:0000313" key="3">
    <source>
        <dbReference type="Proteomes" id="UP000759131"/>
    </source>
</evidence>
<keyword evidence="3" id="KW-1185">Reference proteome</keyword>
<sequence length="33" mass="3903">MHHFGDQSSTTATHIVRQARRLRPTPERHSVHR</sequence>
<feature type="compositionally biased region" description="Basic and acidic residues" evidence="1">
    <location>
        <begin position="24"/>
        <end position="33"/>
    </location>
</feature>
<dbReference type="EMBL" id="OC900516">
    <property type="protein sequence ID" value="CAD7649064.1"/>
    <property type="molecule type" value="Genomic_DNA"/>
</dbReference>
<dbReference type="Proteomes" id="UP000759131">
    <property type="component" value="Unassembled WGS sequence"/>
</dbReference>
<proteinExistence type="predicted"/>
<gene>
    <name evidence="2" type="ORF">OSB1V03_LOCUS22224</name>
</gene>
<accession>A0A7R9LW62</accession>
<organism evidence="2">
    <name type="scientific">Medioppia subpectinata</name>
    <dbReference type="NCBI Taxonomy" id="1979941"/>
    <lineage>
        <taxon>Eukaryota</taxon>
        <taxon>Metazoa</taxon>
        <taxon>Ecdysozoa</taxon>
        <taxon>Arthropoda</taxon>
        <taxon>Chelicerata</taxon>
        <taxon>Arachnida</taxon>
        <taxon>Acari</taxon>
        <taxon>Acariformes</taxon>
        <taxon>Sarcoptiformes</taxon>
        <taxon>Oribatida</taxon>
        <taxon>Brachypylina</taxon>
        <taxon>Oppioidea</taxon>
        <taxon>Oppiidae</taxon>
        <taxon>Medioppia</taxon>
    </lineage>
</organism>
<name>A0A7R9LW62_9ACAR</name>